<comment type="function">
    <text evidence="6">Bidirectionally degrades single-stranded DNA into large acid-insoluble oligonucleotides, which are then degraded further into small acid-soluble oligonucleotides.</text>
</comment>
<gene>
    <name evidence="6 7" type="primary">xseB</name>
    <name evidence="7" type="ORF">GCM10011391_26630</name>
</gene>
<dbReference type="GO" id="GO:0009318">
    <property type="term" value="C:exodeoxyribonuclease VII complex"/>
    <property type="evidence" value="ECO:0007669"/>
    <property type="project" value="UniProtKB-UniRule"/>
</dbReference>
<evidence type="ECO:0000313" key="7">
    <source>
        <dbReference type="EMBL" id="GGE46521.1"/>
    </source>
</evidence>
<dbReference type="GO" id="GO:0006308">
    <property type="term" value="P:DNA catabolic process"/>
    <property type="evidence" value="ECO:0007669"/>
    <property type="project" value="UniProtKB-UniRule"/>
</dbReference>
<organism evidence="7 8">
    <name type="scientific">Pullulanibacillus camelliae</name>
    <dbReference type="NCBI Taxonomy" id="1707096"/>
    <lineage>
        <taxon>Bacteria</taxon>
        <taxon>Bacillati</taxon>
        <taxon>Bacillota</taxon>
        <taxon>Bacilli</taxon>
        <taxon>Bacillales</taxon>
        <taxon>Sporolactobacillaceae</taxon>
        <taxon>Pullulanibacillus</taxon>
    </lineage>
</organism>
<keyword evidence="4 6" id="KW-0378">Hydrolase</keyword>
<keyword evidence="2 6" id="KW-0963">Cytoplasm</keyword>
<dbReference type="GO" id="GO:0008855">
    <property type="term" value="F:exodeoxyribonuclease VII activity"/>
    <property type="evidence" value="ECO:0007669"/>
    <property type="project" value="UniProtKB-UniRule"/>
</dbReference>
<protein>
    <recommendedName>
        <fullName evidence="6">Exodeoxyribonuclease 7 small subunit</fullName>
        <ecNumber evidence="6">3.1.11.6</ecNumber>
    </recommendedName>
    <alternativeName>
        <fullName evidence="6">Exodeoxyribonuclease VII small subunit</fullName>
        <shortName evidence="6">Exonuclease VII small subunit</shortName>
    </alternativeName>
</protein>
<evidence type="ECO:0000256" key="6">
    <source>
        <dbReference type="HAMAP-Rule" id="MF_00337"/>
    </source>
</evidence>
<dbReference type="PANTHER" id="PTHR34137">
    <property type="entry name" value="EXODEOXYRIBONUCLEASE 7 SMALL SUBUNIT"/>
    <property type="match status" value="1"/>
</dbReference>
<accession>A0A8J3DWJ0</accession>
<dbReference type="InterPro" id="IPR037004">
    <property type="entry name" value="Exonuc_VII_ssu_sf"/>
</dbReference>
<evidence type="ECO:0000256" key="1">
    <source>
        <dbReference type="ARBA" id="ARBA00009998"/>
    </source>
</evidence>
<dbReference type="PANTHER" id="PTHR34137:SF1">
    <property type="entry name" value="EXODEOXYRIBONUCLEASE 7 SMALL SUBUNIT"/>
    <property type="match status" value="1"/>
</dbReference>
<keyword evidence="3 6" id="KW-0540">Nuclease</keyword>
<evidence type="ECO:0000256" key="2">
    <source>
        <dbReference type="ARBA" id="ARBA00022490"/>
    </source>
</evidence>
<comment type="caution">
    <text evidence="7">The sequence shown here is derived from an EMBL/GenBank/DDBJ whole genome shotgun (WGS) entry which is preliminary data.</text>
</comment>
<dbReference type="Proteomes" id="UP000628775">
    <property type="component" value="Unassembled WGS sequence"/>
</dbReference>
<dbReference type="SUPFAM" id="SSF116842">
    <property type="entry name" value="XseB-like"/>
    <property type="match status" value="1"/>
</dbReference>
<sequence length="87" mass="10353">MSEKQTEQIEEHVDQSFEEAMQELETIVRQLEENEVPLEKAINLFQKGVTLSKMCHQKLQRVEDQMDKILREDGTEEAFRLDEEDRT</sequence>
<evidence type="ECO:0000256" key="3">
    <source>
        <dbReference type="ARBA" id="ARBA00022722"/>
    </source>
</evidence>
<comment type="catalytic activity">
    <reaction evidence="6">
        <text>Exonucleolytic cleavage in either 5'- to 3'- or 3'- to 5'-direction to yield nucleoside 5'-phosphates.</text>
        <dbReference type="EC" id="3.1.11.6"/>
    </reaction>
</comment>
<keyword evidence="5 6" id="KW-0269">Exonuclease</keyword>
<dbReference type="NCBIfam" id="TIGR01280">
    <property type="entry name" value="xseB"/>
    <property type="match status" value="1"/>
</dbReference>
<dbReference type="EC" id="3.1.11.6" evidence="6"/>
<dbReference type="HAMAP" id="MF_00337">
    <property type="entry name" value="Exonuc_7_S"/>
    <property type="match status" value="1"/>
</dbReference>
<evidence type="ECO:0000313" key="8">
    <source>
        <dbReference type="Proteomes" id="UP000628775"/>
    </source>
</evidence>
<comment type="similarity">
    <text evidence="1 6">Belongs to the XseB family.</text>
</comment>
<dbReference type="GO" id="GO:0005829">
    <property type="term" value="C:cytosol"/>
    <property type="evidence" value="ECO:0007669"/>
    <property type="project" value="TreeGrafter"/>
</dbReference>
<dbReference type="RefSeq" id="WP_188694940.1">
    <property type="nucleotide sequence ID" value="NZ_BMIR01000013.1"/>
</dbReference>
<comment type="subunit">
    <text evidence="6">Heterooligomer composed of large and small subunits.</text>
</comment>
<comment type="subcellular location">
    <subcellularLocation>
        <location evidence="6">Cytoplasm</location>
    </subcellularLocation>
</comment>
<dbReference type="AlphaFoldDB" id="A0A8J3DWJ0"/>
<reference evidence="7" key="2">
    <citation type="submission" date="2020-09" db="EMBL/GenBank/DDBJ databases">
        <authorList>
            <person name="Sun Q."/>
            <person name="Zhou Y."/>
        </authorList>
    </citation>
    <scope>NUCLEOTIDE SEQUENCE</scope>
    <source>
        <strain evidence="7">CGMCC 1.15371</strain>
    </source>
</reference>
<proteinExistence type="inferred from homology"/>
<dbReference type="EMBL" id="BMIR01000013">
    <property type="protein sequence ID" value="GGE46521.1"/>
    <property type="molecule type" value="Genomic_DNA"/>
</dbReference>
<dbReference type="Pfam" id="PF02609">
    <property type="entry name" value="Exonuc_VII_S"/>
    <property type="match status" value="1"/>
</dbReference>
<evidence type="ECO:0000256" key="5">
    <source>
        <dbReference type="ARBA" id="ARBA00022839"/>
    </source>
</evidence>
<reference evidence="7" key="1">
    <citation type="journal article" date="2014" name="Int. J. Syst. Evol. Microbiol.">
        <title>Complete genome sequence of Corynebacterium casei LMG S-19264T (=DSM 44701T), isolated from a smear-ripened cheese.</title>
        <authorList>
            <consortium name="US DOE Joint Genome Institute (JGI-PGF)"/>
            <person name="Walter F."/>
            <person name="Albersmeier A."/>
            <person name="Kalinowski J."/>
            <person name="Ruckert C."/>
        </authorList>
    </citation>
    <scope>NUCLEOTIDE SEQUENCE</scope>
    <source>
        <strain evidence="7">CGMCC 1.15371</strain>
    </source>
</reference>
<evidence type="ECO:0000256" key="4">
    <source>
        <dbReference type="ARBA" id="ARBA00022801"/>
    </source>
</evidence>
<dbReference type="Gene3D" id="1.10.287.1040">
    <property type="entry name" value="Exonuclease VII, small subunit"/>
    <property type="match status" value="1"/>
</dbReference>
<name>A0A8J3DWJ0_9BACL</name>
<keyword evidence="8" id="KW-1185">Reference proteome</keyword>
<dbReference type="InterPro" id="IPR003761">
    <property type="entry name" value="Exonuc_VII_S"/>
</dbReference>